<sequence length="388" mass="41234">MGATPVHTGDIDDLFERARDLLSETFLAEYDGLLAFLARRGVQRADAEDIVGATYRSLLGGLADAGAELDELRLRREPDESRVRELVGKLTERPGRGLLYTAVRNRHLSDCRATAATPVADPGAGAGAAPTGYTPVPDGPPRSIAEPGGDRFARDPYATFDIDPAVVVLTEHSSARRHAALRRLVRVLLERGGLSAGTVELIDRIYAFTGTEAPPERAAPTGSRARGARKRNGHTHDPNRGRITRVAGDLGTSVTTVSRGNAALLAVLRRGIYVAGVLAATGTMRSAPGIHAALDGYDRFRSAAERPALELLELAATTLGTGESTGTRADRVRFARLAAERQPPDTAGWIDSLHTAEAGLAAELGNPHPNCVTVCAPHNPDPTRGWEH</sequence>
<reference evidence="3" key="1">
    <citation type="journal article" date="2019" name="Int. J. Syst. Evol. Microbiol.">
        <title>The Global Catalogue of Microorganisms (GCM) 10K type strain sequencing project: providing services to taxonomists for standard genome sequencing and annotation.</title>
        <authorList>
            <consortium name="The Broad Institute Genomics Platform"/>
            <consortium name="The Broad Institute Genome Sequencing Center for Infectious Disease"/>
            <person name="Wu L."/>
            <person name="Ma J."/>
        </authorList>
    </citation>
    <scope>NUCLEOTIDE SEQUENCE [LARGE SCALE GENOMIC DNA]</scope>
    <source>
        <strain evidence="3">CGMCC 4.7330</strain>
    </source>
</reference>
<proteinExistence type="predicted"/>
<comment type="caution">
    <text evidence="2">The sequence shown here is derived from an EMBL/GenBank/DDBJ whole genome shotgun (WGS) entry which is preliminary data.</text>
</comment>
<dbReference type="EMBL" id="JBHSAX010000009">
    <property type="protein sequence ID" value="MFC3962414.1"/>
    <property type="molecule type" value="Genomic_DNA"/>
</dbReference>
<feature type="region of interest" description="Disordered" evidence="1">
    <location>
        <begin position="117"/>
        <end position="151"/>
    </location>
</feature>
<evidence type="ECO:0000256" key="1">
    <source>
        <dbReference type="SAM" id="MobiDB-lite"/>
    </source>
</evidence>
<evidence type="ECO:0000313" key="3">
    <source>
        <dbReference type="Proteomes" id="UP001595696"/>
    </source>
</evidence>
<accession>A0ABV8DRF4</accession>
<evidence type="ECO:0008006" key="4">
    <source>
        <dbReference type="Google" id="ProtNLM"/>
    </source>
</evidence>
<dbReference type="RefSeq" id="WP_378612188.1">
    <property type="nucleotide sequence ID" value="NZ_JBHSAX010000009.1"/>
</dbReference>
<keyword evidence="3" id="KW-1185">Reference proteome</keyword>
<feature type="compositionally biased region" description="Low complexity" evidence="1">
    <location>
        <begin position="117"/>
        <end position="135"/>
    </location>
</feature>
<gene>
    <name evidence="2" type="ORF">ACFO0B_10500</name>
</gene>
<evidence type="ECO:0000313" key="2">
    <source>
        <dbReference type="EMBL" id="MFC3962414.1"/>
    </source>
</evidence>
<name>A0ABV8DRF4_9NOCA</name>
<organism evidence="2 3">
    <name type="scientific">Nocardia jiangsuensis</name>
    <dbReference type="NCBI Taxonomy" id="1691563"/>
    <lineage>
        <taxon>Bacteria</taxon>
        <taxon>Bacillati</taxon>
        <taxon>Actinomycetota</taxon>
        <taxon>Actinomycetes</taxon>
        <taxon>Mycobacteriales</taxon>
        <taxon>Nocardiaceae</taxon>
        <taxon>Nocardia</taxon>
    </lineage>
</organism>
<dbReference type="Proteomes" id="UP001595696">
    <property type="component" value="Unassembled WGS sequence"/>
</dbReference>
<protein>
    <recommendedName>
        <fullName evidence="4">DUF222 domain-containing protein</fullName>
    </recommendedName>
</protein>
<feature type="region of interest" description="Disordered" evidence="1">
    <location>
        <begin position="213"/>
        <end position="242"/>
    </location>
</feature>